<evidence type="ECO:0000256" key="4">
    <source>
        <dbReference type="ARBA" id="ARBA00022679"/>
    </source>
</evidence>
<dbReference type="GO" id="GO:0005886">
    <property type="term" value="C:plasma membrane"/>
    <property type="evidence" value="ECO:0007669"/>
    <property type="project" value="UniProtKB-SubCell"/>
</dbReference>
<dbReference type="Pfam" id="PF04464">
    <property type="entry name" value="Glyphos_transf"/>
    <property type="match status" value="1"/>
</dbReference>
<dbReference type="OrthoDB" id="8549922at2"/>
<organism evidence="7 8">
    <name type="scientific">Mumia zhuanghuii</name>
    <dbReference type="NCBI Taxonomy" id="2585211"/>
    <lineage>
        <taxon>Bacteria</taxon>
        <taxon>Bacillati</taxon>
        <taxon>Actinomycetota</taxon>
        <taxon>Actinomycetes</taxon>
        <taxon>Propionibacteriales</taxon>
        <taxon>Nocardioidaceae</taxon>
        <taxon>Mumia</taxon>
    </lineage>
</organism>
<evidence type="ECO:0000313" key="7">
    <source>
        <dbReference type="EMBL" id="TNC48913.1"/>
    </source>
</evidence>
<gene>
    <name evidence="7" type="ORF">FHE65_06390</name>
</gene>
<dbReference type="GO" id="GO:0019350">
    <property type="term" value="P:teichoic acid biosynthetic process"/>
    <property type="evidence" value="ECO:0007669"/>
    <property type="project" value="UniProtKB-KW"/>
</dbReference>
<dbReference type="AlphaFoldDB" id="A0A5C4MTG2"/>
<name>A0A5C4MTG2_9ACTN</name>
<dbReference type="Gene3D" id="3.40.50.11820">
    <property type="match status" value="1"/>
</dbReference>
<protein>
    <recommendedName>
        <fullName evidence="9">CDP-glycerol glycerophosphotransferase</fullName>
    </recommendedName>
</protein>
<evidence type="ECO:0000256" key="5">
    <source>
        <dbReference type="ARBA" id="ARBA00022944"/>
    </source>
</evidence>
<dbReference type="PANTHER" id="PTHR37316">
    <property type="entry name" value="TEICHOIC ACID GLYCEROL-PHOSPHATE PRIMASE"/>
    <property type="match status" value="1"/>
</dbReference>
<dbReference type="GO" id="GO:0047355">
    <property type="term" value="F:CDP-glycerol glycerophosphotransferase activity"/>
    <property type="evidence" value="ECO:0007669"/>
    <property type="project" value="InterPro"/>
</dbReference>
<evidence type="ECO:0000256" key="3">
    <source>
        <dbReference type="ARBA" id="ARBA00022475"/>
    </source>
</evidence>
<dbReference type="Gene3D" id="3.40.50.12580">
    <property type="match status" value="1"/>
</dbReference>
<dbReference type="InterPro" id="IPR043148">
    <property type="entry name" value="TagF_C"/>
</dbReference>
<comment type="subcellular location">
    <subcellularLocation>
        <location evidence="1">Cell membrane</location>
        <topology evidence="1">Peripheral membrane protein</topology>
    </subcellularLocation>
</comment>
<comment type="caution">
    <text evidence="7">The sequence shown here is derived from an EMBL/GenBank/DDBJ whole genome shotgun (WGS) entry which is preliminary data.</text>
</comment>
<comment type="similarity">
    <text evidence="2">Belongs to the CDP-glycerol glycerophosphotransferase family.</text>
</comment>
<dbReference type="InterPro" id="IPR043149">
    <property type="entry name" value="TagF_N"/>
</dbReference>
<evidence type="ECO:0000256" key="2">
    <source>
        <dbReference type="ARBA" id="ARBA00010488"/>
    </source>
</evidence>
<dbReference type="InterPro" id="IPR051612">
    <property type="entry name" value="Teichoic_Acid_Biosynth"/>
</dbReference>
<dbReference type="RefSeq" id="WP_139105548.1">
    <property type="nucleotide sequence ID" value="NZ_VDFR01000031.1"/>
</dbReference>
<dbReference type="PANTHER" id="PTHR37316:SF3">
    <property type="entry name" value="TEICHOIC ACID GLYCEROL-PHOSPHATE TRANSFERASE"/>
    <property type="match status" value="1"/>
</dbReference>
<dbReference type="Proteomes" id="UP000306740">
    <property type="component" value="Unassembled WGS sequence"/>
</dbReference>
<reference evidence="7 8" key="1">
    <citation type="submission" date="2019-05" db="EMBL/GenBank/DDBJ databases">
        <title>Mumia sp. nov., isolated from the intestinal contents of plateau pika (Ochotona curzoniae) in the Qinghai-Tibet plateau of China.</title>
        <authorList>
            <person name="Tian Z."/>
        </authorList>
    </citation>
    <scope>NUCLEOTIDE SEQUENCE [LARGE SCALE GENOMIC DNA]</scope>
    <source>
        <strain evidence="8">527</strain>
    </source>
</reference>
<dbReference type="EMBL" id="VDFR01000031">
    <property type="protein sequence ID" value="TNC48913.1"/>
    <property type="molecule type" value="Genomic_DNA"/>
</dbReference>
<keyword evidence="5" id="KW-0777">Teichoic acid biosynthesis</keyword>
<keyword evidence="6" id="KW-0472">Membrane</keyword>
<evidence type="ECO:0008006" key="9">
    <source>
        <dbReference type="Google" id="ProtNLM"/>
    </source>
</evidence>
<evidence type="ECO:0000256" key="1">
    <source>
        <dbReference type="ARBA" id="ARBA00004202"/>
    </source>
</evidence>
<evidence type="ECO:0000256" key="6">
    <source>
        <dbReference type="ARBA" id="ARBA00023136"/>
    </source>
</evidence>
<keyword evidence="3" id="KW-1003">Cell membrane</keyword>
<keyword evidence="4" id="KW-0808">Transferase</keyword>
<evidence type="ECO:0000313" key="8">
    <source>
        <dbReference type="Proteomes" id="UP000306740"/>
    </source>
</evidence>
<dbReference type="SUPFAM" id="SSF53756">
    <property type="entry name" value="UDP-Glycosyltransferase/glycogen phosphorylase"/>
    <property type="match status" value="1"/>
</dbReference>
<dbReference type="InterPro" id="IPR007554">
    <property type="entry name" value="Glycerophosphate_synth"/>
</dbReference>
<sequence length="752" mass="81953">MSEVAVGGALLGLAGWRDAHRLELRGRLTRGGVPVAVVVRSPGGEELARADVAGSADAFIVTLDLGSLRAAPRRRWLRRTTPTGPAAVLVVVESDGQVHELPWESRPRGAASRRLTWSGVQDGTGIGLRWDDDGGLTVHPQECDAVLHDVRVDGDHLVLEVSGTYEALGVGGLEGSGPSRLDADDRGAARVSPADMAPGPATLWARRRGGWIPVTWTNDAARGAATSSGLRLDAMRDGRVRLRVGAAVLVDAVEVLDDPAADRAVVVAGRSLGRVERPQEVWLVGPHRRFPAPVAWDGDRFSFRLPMAVTGWYAEPSTPPSGRYDLAWDAAGTQSLKTTPCGLPEAPVRGGGDRWSAAVQVTASNRVVVEVESPLRPDERGPVRQRALHEQYLSTTSAPRRIAYFECYNGTSATDAARAIHDELRRRGSDLELVWGLHDWSVPVPEGGRGVIRFSREWWDVVGAAAYQTYDAAVPAQIERRPGQTILQTWHGTPFKRLGSDRAVVRAEQARYQVRWEQAIACWDVLLSQNPWSTEVFRRAWGFQGPILELGYPRNDVLALAGEREEAAARGRLGLAPGALVVLYAPTVRDGDRVMPMLLDVERVAAALGPDVAVLVRGHMLTRRWAWSGRSPSVVDVTDYPEINDLFLAAEVTITDYSSIMFDFSVTSKPLIFFAPDLEDYRDRRRGTYFDLAEKGPGPVVSTTDEVVDALADLASLRTRYAERYADWQATYNPRDDGHAAARVVDAVFGGG</sequence>
<proteinExistence type="inferred from homology"/>
<accession>A0A5C4MTG2</accession>